<dbReference type="GO" id="GO:0050808">
    <property type="term" value="P:synapse organization"/>
    <property type="evidence" value="ECO:0007669"/>
    <property type="project" value="TreeGrafter"/>
</dbReference>
<dbReference type="InterPro" id="IPR037448">
    <property type="entry name" value="Zig-8"/>
</dbReference>
<evidence type="ECO:0000259" key="1">
    <source>
        <dbReference type="PROSITE" id="PS50835"/>
    </source>
</evidence>
<dbReference type="Proteomes" id="UP000478052">
    <property type="component" value="Unassembled WGS sequence"/>
</dbReference>
<gene>
    <name evidence="2" type="ORF">FWK35_00025273</name>
</gene>
<keyword evidence="3" id="KW-1185">Reference proteome</keyword>
<name>A0A6G0Z976_APHCR</name>
<protein>
    <submittedName>
        <fullName evidence="2">Hemicentin-2-like isoform X2</fullName>
    </submittedName>
</protein>
<comment type="caution">
    <text evidence="2">The sequence shown here is derived from an EMBL/GenBank/DDBJ whole genome shotgun (WGS) entry which is preliminary data.</text>
</comment>
<dbReference type="OrthoDB" id="5359219at2759"/>
<organism evidence="2 3">
    <name type="scientific">Aphis craccivora</name>
    <name type="common">Cowpea aphid</name>
    <dbReference type="NCBI Taxonomy" id="307492"/>
    <lineage>
        <taxon>Eukaryota</taxon>
        <taxon>Metazoa</taxon>
        <taxon>Ecdysozoa</taxon>
        <taxon>Arthropoda</taxon>
        <taxon>Hexapoda</taxon>
        <taxon>Insecta</taxon>
        <taxon>Pterygota</taxon>
        <taxon>Neoptera</taxon>
        <taxon>Paraneoptera</taxon>
        <taxon>Hemiptera</taxon>
        <taxon>Sternorrhyncha</taxon>
        <taxon>Aphidomorpha</taxon>
        <taxon>Aphidoidea</taxon>
        <taxon>Aphididae</taxon>
        <taxon>Aphidini</taxon>
        <taxon>Aphis</taxon>
        <taxon>Aphis</taxon>
    </lineage>
</organism>
<dbReference type="InterPro" id="IPR007110">
    <property type="entry name" value="Ig-like_dom"/>
</dbReference>
<evidence type="ECO:0000313" key="2">
    <source>
        <dbReference type="EMBL" id="KAF0767347.1"/>
    </source>
</evidence>
<dbReference type="InterPro" id="IPR036179">
    <property type="entry name" value="Ig-like_dom_sf"/>
</dbReference>
<dbReference type="Pfam" id="PF13927">
    <property type="entry name" value="Ig_3"/>
    <property type="match status" value="1"/>
</dbReference>
<dbReference type="SMART" id="SM00409">
    <property type="entry name" value="IG"/>
    <property type="match status" value="1"/>
</dbReference>
<dbReference type="InterPro" id="IPR013783">
    <property type="entry name" value="Ig-like_fold"/>
</dbReference>
<evidence type="ECO:0000313" key="3">
    <source>
        <dbReference type="Proteomes" id="UP000478052"/>
    </source>
</evidence>
<dbReference type="GO" id="GO:0032589">
    <property type="term" value="C:neuron projection membrane"/>
    <property type="evidence" value="ECO:0007669"/>
    <property type="project" value="TreeGrafter"/>
</dbReference>
<dbReference type="PROSITE" id="PS50835">
    <property type="entry name" value="IG_LIKE"/>
    <property type="match status" value="1"/>
</dbReference>
<proteinExistence type="predicted"/>
<reference evidence="2 3" key="1">
    <citation type="submission" date="2019-08" db="EMBL/GenBank/DDBJ databases">
        <title>Whole genome of Aphis craccivora.</title>
        <authorList>
            <person name="Voronova N.V."/>
            <person name="Shulinski R.S."/>
            <person name="Bandarenka Y.V."/>
            <person name="Zhorov D.G."/>
            <person name="Warner D."/>
        </authorList>
    </citation>
    <scope>NUCLEOTIDE SEQUENCE [LARGE SCALE GENOMIC DNA]</scope>
    <source>
        <strain evidence="2">180601</strain>
        <tissue evidence="2">Whole Body</tissue>
    </source>
</reference>
<dbReference type="AlphaFoldDB" id="A0A6G0Z976"/>
<dbReference type="EMBL" id="VUJU01000989">
    <property type="protein sequence ID" value="KAF0767347.1"/>
    <property type="molecule type" value="Genomic_DNA"/>
</dbReference>
<feature type="domain" description="Ig-like" evidence="1">
    <location>
        <begin position="25"/>
        <end position="96"/>
    </location>
</feature>
<dbReference type="SUPFAM" id="SSF48726">
    <property type="entry name" value="Immunoglobulin"/>
    <property type="match status" value="1"/>
</dbReference>
<dbReference type="PANTHER" id="PTHR23279:SF37">
    <property type="entry name" value="DEFECTIVE PROBOSCIS EXTENSION RESPONSE 13, ISOFORM B"/>
    <property type="match status" value="1"/>
</dbReference>
<sequence length="126" mass="14364">MDFEAQAEIAGASEKYLMLNSPLHLECVVQQSPVDPVYIFWYHDSRMINYDSDRGVNVTSDLPNKHSALYIERASRAHSGNYTCAPSNAFPANTVIHILNDRSDCPPTTRRNLIQDFLQIFQVKFD</sequence>
<dbReference type="InterPro" id="IPR003599">
    <property type="entry name" value="Ig_sub"/>
</dbReference>
<dbReference type="PANTHER" id="PTHR23279">
    <property type="entry name" value="DEFECTIVE PROBOSCIS EXTENSION RESPONSE DPR -RELATED"/>
    <property type="match status" value="1"/>
</dbReference>
<dbReference type="Gene3D" id="2.60.40.10">
    <property type="entry name" value="Immunoglobulins"/>
    <property type="match status" value="1"/>
</dbReference>
<accession>A0A6G0Z976</accession>